<evidence type="ECO:0000313" key="3">
    <source>
        <dbReference type="Proteomes" id="UP000187209"/>
    </source>
</evidence>
<comment type="caution">
    <text evidence="2">The sequence shown here is derived from an EMBL/GenBank/DDBJ whole genome shotgun (WGS) entry which is preliminary data.</text>
</comment>
<dbReference type="Proteomes" id="UP000187209">
    <property type="component" value="Unassembled WGS sequence"/>
</dbReference>
<dbReference type="GO" id="GO:0042147">
    <property type="term" value="P:retrograde transport, endosome to Golgi"/>
    <property type="evidence" value="ECO:0007669"/>
    <property type="project" value="InterPro"/>
</dbReference>
<dbReference type="SMART" id="SM00164">
    <property type="entry name" value="TBC"/>
    <property type="match status" value="1"/>
</dbReference>
<proteinExistence type="predicted"/>
<dbReference type="GO" id="GO:0005802">
    <property type="term" value="C:trans-Golgi network"/>
    <property type="evidence" value="ECO:0007669"/>
    <property type="project" value="TreeGrafter"/>
</dbReference>
<dbReference type="InterPro" id="IPR000195">
    <property type="entry name" value="Rab-GAP-TBC_dom"/>
</dbReference>
<dbReference type="EMBL" id="MPUH01000513">
    <property type="protein sequence ID" value="OMJ78598.1"/>
    <property type="molecule type" value="Genomic_DNA"/>
</dbReference>
<name>A0A1R2BP91_9CILI</name>
<organism evidence="2 3">
    <name type="scientific">Stentor coeruleus</name>
    <dbReference type="NCBI Taxonomy" id="5963"/>
    <lineage>
        <taxon>Eukaryota</taxon>
        <taxon>Sar</taxon>
        <taxon>Alveolata</taxon>
        <taxon>Ciliophora</taxon>
        <taxon>Postciliodesmatophora</taxon>
        <taxon>Heterotrichea</taxon>
        <taxon>Heterotrichida</taxon>
        <taxon>Stentoridae</taxon>
        <taxon>Stentor</taxon>
    </lineage>
</organism>
<dbReference type="Gene3D" id="1.10.472.80">
    <property type="entry name" value="Ypt/Rab-GAP domain of gyp1p, domain 3"/>
    <property type="match status" value="1"/>
</dbReference>
<dbReference type="SUPFAM" id="SSF47923">
    <property type="entry name" value="Ypt/Rab-GAP domain of gyp1p"/>
    <property type="match status" value="2"/>
</dbReference>
<dbReference type="PROSITE" id="PS50086">
    <property type="entry name" value="TBC_RABGAP"/>
    <property type="match status" value="1"/>
</dbReference>
<dbReference type="PANTHER" id="PTHR13297:SF5">
    <property type="entry name" value="TBC1 DOMAIN FAMILY MEMBER 23"/>
    <property type="match status" value="1"/>
</dbReference>
<dbReference type="AlphaFoldDB" id="A0A1R2BP91"/>
<dbReference type="GO" id="GO:0005829">
    <property type="term" value="C:cytosol"/>
    <property type="evidence" value="ECO:0007669"/>
    <property type="project" value="GOC"/>
</dbReference>
<evidence type="ECO:0000259" key="1">
    <source>
        <dbReference type="PROSITE" id="PS50086"/>
    </source>
</evidence>
<dbReference type="Pfam" id="PF00566">
    <property type="entry name" value="RabGAP-TBC"/>
    <property type="match status" value="1"/>
</dbReference>
<dbReference type="PANTHER" id="PTHR13297">
    <property type="entry name" value="TBC1 DOMAIN FAMILY MEMBER 23-RELATED"/>
    <property type="match status" value="1"/>
</dbReference>
<dbReference type="GO" id="GO:0099041">
    <property type="term" value="P:vesicle tethering to Golgi"/>
    <property type="evidence" value="ECO:0007669"/>
    <property type="project" value="TreeGrafter"/>
</dbReference>
<gene>
    <name evidence="2" type="ORF">SteCoe_21522</name>
</gene>
<dbReference type="Gene3D" id="1.10.8.270">
    <property type="entry name" value="putative rabgap domain of human tbc1 domain family member 14 like domains"/>
    <property type="match status" value="1"/>
</dbReference>
<reference evidence="2 3" key="1">
    <citation type="submission" date="2016-11" db="EMBL/GenBank/DDBJ databases">
        <title>The macronuclear genome of Stentor coeruleus: a giant cell with tiny introns.</title>
        <authorList>
            <person name="Slabodnick M."/>
            <person name="Ruby J.G."/>
            <person name="Reiff S.B."/>
            <person name="Swart E.C."/>
            <person name="Gosai S."/>
            <person name="Prabakaran S."/>
            <person name="Witkowska E."/>
            <person name="Larue G.E."/>
            <person name="Fisher S."/>
            <person name="Freeman R.M."/>
            <person name="Gunawardena J."/>
            <person name="Chu W."/>
            <person name="Stover N.A."/>
            <person name="Gregory B.D."/>
            <person name="Nowacki M."/>
            <person name="Derisi J."/>
            <person name="Roy S.W."/>
            <person name="Marshall W.F."/>
            <person name="Sood P."/>
        </authorList>
    </citation>
    <scope>NUCLEOTIDE SEQUENCE [LARGE SCALE GENOMIC DNA]</scope>
    <source>
        <strain evidence="2">WM001</strain>
    </source>
</reference>
<dbReference type="InterPro" id="IPR035969">
    <property type="entry name" value="Rab-GAP_TBC_sf"/>
</dbReference>
<evidence type="ECO:0000313" key="2">
    <source>
        <dbReference type="EMBL" id="OMJ78598.1"/>
    </source>
</evidence>
<dbReference type="OrthoDB" id="290141at2759"/>
<protein>
    <recommendedName>
        <fullName evidence="1">Rab-GAP TBC domain-containing protein</fullName>
    </recommendedName>
</protein>
<feature type="domain" description="Rab-GAP TBC" evidence="1">
    <location>
        <begin position="1"/>
        <end position="187"/>
    </location>
</feature>
<accession>A0A1R2BP91</accession>
<keyword evidence="3" id="KW-1185">Reference proteome</keyword>
<sequence>MTSCTLYPNNWKQMRLIKLLYKTPQEEFSIITDLNLPNQQVIKCDVERTRSDEITSEEKFLLENMLTLYCKQTSISYKQGMNEILVPFLVLCRYGMPYYIAYTCFKEFINSCLKTMFQDETFRPLQGWFIIMNLLLKYHSPKISNFLQDHDITPELYTTSWFLTMYATKVTSLNYLFILWENIILENDYIFPCFVAVSLIDKFQEGILGQEYAFIPLALNKIAINSYEELQQVLDKSQQIKSFLPISIAAKLKNYDIYNLKSIDSYTQALSKTSCLSILPREIMHLAYPEVKLCNCQKGCKMCRNSYPVIIIDCRCSRQQKQGYFPNTEFFDGNINDPKCIEQFPLKFFNIRGVYHFALLGSEDIKHDNYGQNSQNIVTKLLKSFWQKEFQYVSVVEGGYNSCHEFALDYNLEIKDHISSSCLLCCKLKKIISKKDVSKSMKKLNTEIREKCRTNSTIKVFECKKYNLKIGIVQEDMLNLIVGPDTIMITDRDSHIIDRYLIKDLNKIANSQDLSAILTFNFHTIKEKISYSFANSKKAKSCLKKVTTVFRSLKNEIIKGLI</sequence>
<dbReference type="InterPro" id="IPR039755">
    <property type="entry name" value="TBC1D23"/>
</dbReference>